<dbReference type="Pfam" id="PF08308">
    <property type="entry name" value="PEGA"/>
    <property type="match status" value="4"/>
</dbReference>
<gene>
    <name evidence="3" type="ORF">TTHN1_02144</name>
</gene>
<accession>A0A3P4AU20</accession>
<organism evidence="3 4">
    <name type="scientific">Thermus thermophilus</name>
    <dbReference type="NCBI Taxonomy" id="274"/>
    <lineage>
        <taxon>Bacteria</taxon>
        <taxon>Thermotogati</taxon>
        <taxon>Deinococcota</taxon>
        <taxon>Deinococci</taxon>
        <taxon>Thermales</taxon>
        <taxon>Thermaceae</taxon>
        <taxon>Thermus</taxon>
    </lineage>
</organism>
<feature type="domain" description="PEGA" evidence="1">
    <location>
        <begin position="260"/>
        <end position="326"/>
    </location>
</feature>
<protein>
    <recommendedName>
        <fullName evidence="5">S-layer-like protein</fullName>
    </recommendedName>
</protein>
<dbReference type="AlphaFoldDB" id="A0A3P4AU20"/>
<evidence type="ECO:0008006" key="5">
    <source>
        <dbReference type="Google" id="ProtNLM"/>
    </source>
</evidence>
<dbReference type="PANTHER" id="PTHR36194">
    <property type="entry name" value="S-LAYER-LIKE PROTEIN"/>
    <property type="match status" value="1"/>
</dbReference>
<sequence length="469" mass="52191">MRKLLLAVLGLGAALAQEINPQGIIVNPVPTDLEVQVWVDKDPAKRGNAVYRIGESIYIYVRVNQDAYVYLFNINADGRIDPILPNPYERDNFLRAGETRRFPPEGARYRYTITGPEGEDRILAVASRRPLSVAEILDVERGEVRVQGWEGLARALSIVVKPVPARDWVTDVARYYVGRGEAPPPAEATLEVDSSPRGAEVYVDGRREGKTPLSLAVRPGRHEVELRLPGYAPYRAAVNARPGERVRVFARLVPEPKKEGVLSVSSSPQGAEVYVDGALRGRTPLALRLPEGRYQVELRLPGYAPYRVEVRVREGERAQVFARLVPLPREGTLVLEARPEGAEVYVDGRLVGRAPLSLSLEAGLHEVRLLAPGYAEYRARVEVRPEETLRLSVELVPLRATLEVYVNVEARVFLDGEEVGRTRGGYLRLEAPFGEHELTLVAPGYRTLVQTLQVSGDRVLRFQMVPLGR</sequence>
<evidence type="ECO:0000313" key="3">
    <source>
        <dbReference type="EMBL" id="VCU54330.1"/>
    </source>
</evidence>
<reference evidence="3 4" key="1">
    <citation type="submission" date="2018-10" db="EMBL/GenBank/DDBJ databases">
        <authorList>
            <person name="Peiro R."/>
            <person name="Begona"/>
            <person name="Cbmso G."/>
            <person name="Lopez M."/>
            <person name="Gonzalez S."/>
            <person name="Sacristan E."/>
            <person name="Castillo E."/>
        </authorList>
    </citation>
    <scope>NUCLEOTIDE SEQUENCE [LARGE SCALE GENOMIC DNA]</scope>
    <source>
        <strain evidence="3">TTHNAR1</strain>
    </source>
</reference>
<feature type="domain" description="PEGA" evidence="1">
    <location>
        <begin position="409"/>
        <end position="463"/>
    </location>
</feature>
<evidence type="ECO:0000313" key="4">
    <source>
        <dbReference type="Proteomes" id="UP000279841"/>
    </source>
</evidence>
<feature type="domain" description="PEGA" evidence="1">
    <location>
        <begin position="331"/>
        <end position="397"/>
    </location>
</feature>
<feature type="domain" description="PEGA" evidence="1">
    <location>
        <begin position="189"/>
        <end position="255"/>
    </location>
</feature>
<dbReference type="InterPro" id="IPR025493">
    <property type="entry name" value="DUF4384"/>
</dbReference>
<proteinExistence type="predicted"/>
<dbReference type="EMBL" id="LR027517">
    <property type="protein sequence ID" value="VCU54330.1"/>
    <property type="molecule type" value="Genomic_DNA"/>
</dbReference>
<dbReference type="PANTHER" id="PTHR36194:SF1">
    <property type="entry name" value="S-LAYER-LIKE PROTEIN"/>
    <property type="match status" value="1"/>
</dbReference>
<evidence type="ECO:0000259" key="1">
    <source>
        <dbReference type="Pfam" id="PF08308"/>
    </source>
</evidence>
<evidence type="ECO:0000259" key="2">
    <source>
        <dbReference type="Pfam" id="PF14326"/>
    </source>
</evidence>
<name>A0A3P4AU20_THETH</name>
<dbReference type="RefSeq" id="WP_124105358.1">
    <property type="nucleotide sequence ID" value="NZ_LR027517.1"/>
</dbReference>
<feature type="domain" description="DUF4384" evidence="2">
    <location>
        <begin position="50"/>
        <end position="130"/>
    </location>
</feature>
<dbReference type="InterPro" id="IPR013229">
    <property type="entry name" value="PEGA"/>
</dbReference>
<dbReference type="Pfam" id="PF14326">
    <property type="entry name" value="DUF4384"/>
    <property type="match status" value="1"/>
</dbReference>
<dbReference type="Proteomes" id="UP000279841">
    <property type="component" value="Chromosome"/>
</dbReference>